<keyword evidence="7" id="KW-1185">Reference proteome</keyword>
<dbReference type="SUPFAM" id="SSF52833">
    <property type="entry name" value="Thioredoxin-like"/>
    <property type="match status" value="1"/>
</dbReference>
<dbReference type="PANTHER" id="PTHR42852">
    <property type="entry name" value="THIOL:DISULFIDE INTERCHANGE PROTEIN DSBE"/>
    <property type="match status" value="1"/>
</dbReference>
<dbReference type="InterPro" id="IPR017937">
    <property type="entry name" value="Thioredoxin_CS"/>
</dbReference>
<evidence type="ECO:0000256" key="2">
    <source>
        <dbReference type="ARBA" id="ARBA00022748"/>
    </source>
</evidence>
<evidence type="ECO:0000256" key="4">
    <source>
        <dbReference type="SAM" id="Phobius"/>
    </source>
</evidence>
<proteinExistence type="predicted"/>
<dbReference type="InterPro" id="IPR013740">
    <property type="entry name" value="Redoxin"/>
</dbReference>
<dbReference type="InterPro" id="IPR050553">
    <property type="entry name" value="Thioredoxin_ResA/DsbE_sf"/>
</dbReference>
<dbReference type="InterPro" id="IPR001640">
    <property type="entry name" value="Lgt"/>
</dbReference>
<keyword evidence="4" id="KW-0472">Membrane</keyword>
<dbReference type="GO" id="GO:0016757">
    <property type="term" value="F:glycosyltransferase activity"/>
    <property type="evidence" value="ECO:0007669"/>
    <property type="project" value="UniProtKB-KW"/>
</dbReference>
<dbReference type="CDD" id="cd02966">
    <property type="entry name" value="TlpA_like_family"/>
    <property type="match status" value="1"/>
</dbReference>
<evidence type="ECO:0000313" key="7">
    <source>
        <dbReference type="Proteomes" id="UP001597353"/>
    </source>
</evidence>
<dbReference type="Pfam" id="PF08534">
    <property type="entry name" value="Redoxin"/>
    <property type="match status" value="1"/>
</dbReference>
<dbReference type="Proteomes" id="UP001597353">
    <property type="component" value="Unassembled WGS sequence"/>
</dbReference>
<feature type="domain" description="Thioredoxin" evidence="5">
    <location>
        <begin position="131"/>
        <end position="268"/>
    </location>
</feature>
<feature type="transmembrane region" description="Helical" evidence="4">
    <location>
        <begin position="16"/>
        <end position="35"/>
    </location>
</feature>
<dbReference type="InterPro" id="IPR036249">
    <property type="entry name" value="Thioredoxin-like_sf"/>
</dbReference>
<dbReference type="PANTHER" id="PTHR42852:SF13">
    <property type="entry name" value="PROTEIN DIPZ"/>
    <property type="match status" value="1"/>
</dbReference>
<feature type="transmembrane region" description="Helical" evidence="4">
    <location>
        <begin position="84"/>
        <end position="102"/>
    </location>
</feature>
<gene>
    <name evidence="6" type="ORF">ACFSGJ_07575</name>
</gene>
<dbReference type="Gene3D" id="3.40.30.10">
    <property type="entry name" value="Glutaredoxin"/>
    <property type="match status" value="1"/>
</dbReference>
<dbReference type="Pfam" id="PF01790">
    <property type="entry name" value="LGT"/>
    <property type="match status" value="1"/>
</dbReference>
<dbReference type="RefSeq" id="WP_390260388.1">
    <property type="nucleotide sequence ID" value="NZ_JBHUGH010000005.1"/>
</dbReference>
<sequence>MNAIAIGPLVFSAERLAAIVGIGLFLVAAEVWGLWRGRRAHIASWAFAAVAVGILSARLGFVLANLESYRQTPLDVFAVWQGGFASQIGVYGFVAVVIVSLLRGAAVARPLVVSALVGALGFQAVEIVSSAERLGRLPEARFADLSGTPVTPADRNGKPLVLNLWASWCPPCVREMPMMVEVAGESDAVDILFANQGETPERIRRFLEVTRLDGDRILLDPQSALMEKFGTVGLPATLFFDAEGRVQAVHVGEISRAELTARMQDLQQNQQLTGDET</sequence>
<protein>
    <submittedName>
        <fullName evidence="6">Prolipoprotein diacylglyceryl transferase family protein</fullName>
        <ecNumber evidence="6">2.4.99.-</ecNumber>
    </submittedName>
</protein>
<dbReference type="PROSITE" id="PS51352">
    <property type="entry name" value="THIOREDOXIN_2"/>
    <property type="match status" value="1"/>
</dbReference>
<dbReference type="EMBL" id="JBHUGH010000005">
    <property type="protein sequence ID" value="MFD1912072.1"/>
    <property type="molecule type" value="Genomic_DNA"/>
</dbReference>
<evidence type="ECO:0000256" key="1">
    <source>
        <dbReference type="ARBA" id="ARBA00004196"/>
    </source>
</evidence>
<accession>A0ABW4S518</accession>
<evidence type="ECO:0000259" key="5">
    <source>
        <dbReference type="PROSITE" id="PS51352"/>
    </source>
</evidence>
<dbReference type="PROSITE" id="PS00194">
    <property type="entry name" value="THIOREDOXIN_1"/>
    <property type="match status" value="1"/>
</dbReference>
<feature type="transmembrane region" description="Helical" evidence="4">
    <location>
        <begin position="42"/>
        <end position="64"/>
    </location>
</feature>
<dbReference type="InterPro" id="IPR013766">
    <property type="entry name" value="Thioredoxin_domain"/>
</dbReference>
<reference evidence="7" key="1">
    <citation type="journal article" date="2019" name="Int. J. Syst. Evol. Microbiol.">
        <title>The Global Catalogue of Microorganisms (GCM) 10K type strain sequencing project: providing services to taxonomists for standard genome sequencing and annotation.</title>
        <authorList>
            <consortium name="The Broad Institute Genomics Platform"/>
            <consortium name="The Broad Institute Genome Sequencing Center for Infectious Disease"/>
            <person name="Wu L."/>
            <person name="Ma J."/>
        </authorList>
    </citation>
    <scope>NUCLEOTIDE SEQUENCE [LARGE SCALE GENOMIC DNA]</scope>
    <source>
        <strain evidence="7">CGMCC 4.7242</strain>
    </source>
</reference>
<comment type="subcellular location">
    <subcellularLocation>
        <location evidence="1">Cell envelope</location>
    </subcellularLocation>
</comment>
<organism evidence="6 7">
    <name type="scientific">Halodurantibacterium flavum</name>
    <dbReference type="NCBI Taxonomy" id="1382802"/>
    <lineage>
        <taxon>Bacteria</taxon>
        <taxon>Pseudomonadati</taxon>
        <taxon>Pseudomonadota</taxon>
        <taxon>Alphaproteobacteria</taxon>
        <taxon>Rhodobacterales</taxon>
        <taxon>Paracoccaceae</taxon>
        <taxon>Halodurantibacterium</taxon>
    </lineage>
</organism>
<keyword evidence="6" id="KW-0328">Glycosyltransferase</keyword>
<comment type="caution">
    <text evidence="6">The sequence shown here is derived from an EMBL/GenBank/DDBJ whole genome shotgun (WGS) entry which is preliminary data.</text>
</comment>
<keyword evidence="4" id="KW-1133">Transmembrane helix</keyword>
<evidence type="ECO:0000313" key="6">
    <source>
        <dbReference type="EMBL" id="MFD1912072.1"/>
    </source>
</evidence>
<keyword evidence="3" id="KW-0676">Redox-active center</keyword>
<name>A0ABW4S518_9RHOB</name>
<dbReference type="EC" id="2.4.99.-" evidence="6"/>
<keyword evidence="4" id="KW-0812">Transmembrane</keyword>
<keyword evidence="2" id="KW-0201">Cytochrome c-type biogenesis</keyword>
<evidence type="ECO:0000256" key="3">
    <source>
        <dbReference type="ARBA" id="ARBA00023284"/>
    </source>
</evidence>
<keyword evidence="6" id="KW-0808">Transferase</keyword>